<protein>
    <submittedName>
        <fullName evidence="1">DUF2283 domain-containing protein</fullName>
    </submittedName>
</protein>
<organism evidence="1">
    <name type="scientific">Staphylothermus marinus</name>
    <dbReference type="NCBI Taxonomy" id="2280"/>
    <lineage>
        <taxon>Archaea</taxon>
        <taxon>Thermoproteota</taxon>
        <taxon>Thermoprotei</taxon>
        <taxon>Desulfurococcales</taxon>
        <taxon>Desulfurococcaceae</taxon>
        <taxon>Staphylothermus</taxon>
    </lineage>
</organism>
<accession>A0A7C4DB95</accession>
<sequence length="74" mass="8770">MENEERTYIISDLEKLWLDYDRQNDILYINIGEEVEDADEEILIGGDIAVRIKDKKIISIMIMKFMEKLGLTIY</sequence>
<dbReference type="EMBL" id="DTBJ01000041">
    <property type="protein sequence ID" value="HGM58957.1"/>
    <property type="molecule type" value="Genomic_DNA"/>
</dbReference>
<proteinExistence type="predicted"/>
<gene>
    <name evidence="2" type="ORF">ENU09_00945</name>
    <name evidence="1" type="ORF">ENU14_05180</name>
</gene>
<dbReference type="Pfam" id="PF10049">
    <property type="entry name" value="DUF2283"/>
    <property type="match status" value="1"/>
</dbReference>
<dbReference type="InterPro" id="IPR019270">
    <property type="entry name" value="DUF2283"/>
</dbReference>
<reference evidence="1" key="1">
    <citation type="journal article" date="2020" name="mSystems">
        <title>Genome- and Community-Level Interaction Insights into Carbon Utilization and Element Cycling Functions of Hydrothermarchaeota in Hydrothermal Sediment.</title>
        <authorList>
            <person name="Zhou Z."/>
            <person name="Liu Y."/>
            <person name="Xu W."/>
            <person name="Pan J."/>
            <person name="Luo Z.H."/>
            <person name="Li M."/>
        </authorList>
    </citation>
    <scope>NUCLEOTIDE SEQUENCE [LARGE SCALE GENOMIC DNA]</scope>
    <source>
        <strain evidence="2">SpSt-638</strain>
        <strain evidence="1">SpSt-642</strain>
    </source>
</reference>
<dbReference type="EMBL" id="DTBE01000028">
    <property type="protein sequence ID" value="HGQ59285.1"/>
    <property type="molecule type" value="Genomic_DNA"/>
</dbReference>
<name>A0A7C4DB95_STAMA</name>
<evidence type="ECO:0000313" key="2">
    <source>
        <dbReference type="EMBL" id="HGQ59285.1"/>
    </source>
</evidence>
<dbReference type="AlphaFoldDB" id="A0A7C4DB95"/>
<evidence type="ECO:0000313" key="1">
    <source>
        <dbReference type="EMBL" id="HGM58957.1"/>
    </source>
</evidence>
<comment type="caution">
    <text evidence="1">The sequence shown here is derived from an EMBL/GenBank/DDBJ whole genome shotgun (WGS) entry which is preliminary data.</text>
</comment>